<proteinExistence type="predicted"/>
<feature type="region of interest" description="Disordered" evidence="1">
    <location>
        <begin position="339"/>
        <end position="377"/>
    </location>
</feature>
<dbReference type="EMBL" id="BQKI01000008">
    <property type="protein sequence ID" value="GJN00825.1"/>
    <property type="molecule type" value="Genomic_DNA"/>
</dbReference>
<protein>
    <submittedName>
        <fullName evidence="2">Uncharacterized protein</fullName>
    </submittedName>
</protein>
<dbReference type="AlphaFoldDB" id="A0AAV5CS43"/>
<feature type="region of interest" description="Disordered" evidence="1">
    <location>
        <begin position="38"/>
        <end position="59"/>
    </location>
</feature>
<evidence type="ECO:0000256" key="1">
    <source>
        <dbReference type="SAM" id="MobiDB-lite"/>
    </source>
</evidence>
<feature type="region of interest" description="Disordered" evidence="1">
    <location>
        <begin position="393"/>
        <end position="414"/>
    </location>
</feature>
<feature type="region of interest" description="Disordered" evidence="1">
    <location>
        <begin position="197"/>
        <end position="216"/>
    </location>
</feature>
<sequence>MDGNVDGEVAMNWTSALEDTKPQINTQDLSVADYLPDLPTSAPAQEENRYLGNGNNRGSNIDLTSHQNLLLPSSGFSSSSFGTLESILPQNVLHPVITDAVSPSLETSTSTSGMQHTSNIVQLQPQIGPLHVSQVRRPPIPRNPRREPVGVQALPVPQHNSGSSRRLQANTFNCPPPVPLSSPASSTYQAHHIMNPDSVMTPRNSGGDSLPRTPRSAPLLHQQSTTVDTRNTSSHLSSRVVGLPVPSYFGPRQSPAVLGQAGGANAYRSRPLLDQLVLQNRLLNQSALAASGQNSAAAQVRPAQADIQSHLFPAQQSQALRAYKESTPRALARAPLHLQPPSVPTTVASSAPQVGISDGSPDLPVDENWRPTGQMRGSLTGRAYNQAIDRHMIQPTQQQNQIRPPSTPNARRPH</sequence>
<accession>A0AAV5CS43</accession>
<keyword evidence="3" id="KW-1185">Reference proteome</keyword>
<name>A0AAV5CS43_ELECO</name>
<dbReference type="Proteomes" id="UP001054889">
    <property type="component" value="Unassembled WGS sequence"/>
</dbReference>
<feature type="compositionally biased region" description="Polar residues" evidence="1">
    <location>
        <begin position="394"/>
        <end position="404"/>
    </location>
</feature>
<comment type="caution">
    <text evidence="2">The sequence shown here is derived from an EMBL/GenBank/DDBJ whole genome shotgun (WGS) entry which is preliminary data.</text>
</comment>
<organism evidence="2 3">
    <name type="scientific">Eleusine coracana subsp. coracana</name>
    <dbReference type="NCBI Taxonomy" id="191504"/>
    <lineage>
        <taxon>Eukaryota</taxon>
        <taxon>Viridiplantae</taxon>
        <taxon>Streptophyta</taxon>
        <taxon>Embryophyta</taxon>
        <taxon>Tracheophyta</taxon>
        <taxon>Spermatophyta</taxon>
        <taxon>Magnoliopsida</taxon>
        <taxon>Liliopsida</taxon>
        <taxon>Poales</taxon>
        <taxon>Poaceae</taxon>
        <taxon>PACMAD clade</taxon>
        <taxon>Chloridoideae</taxon>
        <taxon>Cynodonteae</taxon>
        <taxon>Eleusininae</taxon>
        <taxon>Eleusine</taxon>
    </lineage>
</organism>
<gene>
    <name evidence="2" type="primary">ga18042</name>
    <name evidence="2" type="ORF">PR202_ga18042</name>
</gene>
<reference evidence="2" key="2">
    <citation type="submission" date="2021-12" db="EMBL/GenBank/DDBJ databases">
        <title>Resequencing data analysis of finger millet.</title>
        <authorList>
            <person name="Hatakeyama M."/>
            <person name="Aluri S."/>
            <person name="Balachadran M.T."/>
            <person name="Sivarajan S.R."/>
            <person name="Poveda L."/>
            <person name="Shimizu-Inatsugi R."/>
            <person name="Schlapbach R."/>
            <person name="Sreeman S.M."/>
            <person name="Shimizu K.K."/>
        </authorList>
    </citation>
    <scope>NUCLEOTIDE SEQUENCE</scope>
</reference>
<reference evidence="2" key="1">
    <citation type="journal article" date="2018" name="DNA Res.">
        <title>Multiple hybrid de novo genome assembly of finger millet, an orphan allotetraploid crop.</title>
        <authorList>
            <person name="Hatakeyama M."/>
            <person name="Aluri S."/>
            <person name="Balachadran M.T."/>
            <person name="Sivarajan S.R."/>
            <person name="Patrignani A."/>
            <person name="Gruter S."/>
            <person name="Poveda L."/>
            <person name="Shimizu-Inatsugi R."/>
            <person name="Baeten J."/>
            <person name="Francoijs K.J."/>
            <person name="Nataraja K.N."/>
            <person name="Reddy Y.A.N."/>
            <person name="Phadnis S."/>
            <person name="Ravikumar R.L."/>
            <person name="Schlapbach R."/>
            <person name="Sreeman S.M."/>
            <person name="Shimizu K.K."/>
        </authorList>
    </citation>
    <scope>NUCLEOTIDE SEQUENCE</scope>
</reference>
<evidence type="ECO:0000313" key="2">
    <source>
        <dbReference type="EMBL" id="GJN00825.1"/>
    </source>
</evidence>
<evidence type="ECO:0000313" key="3">
    <source>
        <dbReference type="Proteomes" id="UP001054889"/>
    </source>
</evidence>